<feature type="non-terminal residue" evidence="1">
    <location>
        <position position="1"/>
    </location>
</feature>
<dbReference type="Proteomes" id="UP000410492">
    <property type="component" value="Unassembled WGS sequence"/>
</dbReference>
<gene>
    <name evidence="1" type="ORF">CALMAC_LOCUS17640</name>
</gene>
<sequence>RIPSNITTTTTRNLCTLHFKFLIIQSTSLIHEFKFHQRFMNPAQLKPEQIYTYMQL</sequence>
<name>A0A653DI97_CALMS</name>
<protein>
    <submittedName>
        <fullName evidence="1">Uncharacterized protein</fullName>
    </submittedName>
</protein>
<organism evidence="1 2">
    <name type="scientific">Callosobruchus maculatus</name>
    <name type="common">Southern cowpea weevil</name>
    <name type="synonym">Pulse bruchid</name>
    <dbReference type="NCBI Taxonomy" id="64391"/>
    <lineage>
        <taxon>Eukaryota</taxon>
        <taxon>Metazoa</taxon>
        <taxon>Ecdysozoa</taxon>
        <taxon>Arthropoda</taxon>
        <taxon>Hexapoda</taxon>
        <taxon>Insecta</taxon>
        <taxon>Pterygota</taxon>
        <taxon>Neoptera</taxon>
        <taxon>Endopterygota</taxon>
        <taxon>Coleoptera</taxon>
        <taxon>Polyphaga</taxon>
        <taxon>Cucujiformia</taxon>
        <taxon>Chrysomeloidea</taxon>
        <taxon>Chrysomelidae</taxon>
        <taxon>Bruchinae</taxon>
        <taxon>Bruchini</taxon>
        <taxon>Callosobruchus</taxon>
    </lineage>
</organism>
<evidence type="ECO:0000313" key="1">
    <source>
        <dbReference type="EMBL" id="VEN59724.1"/>
    </source>
</evidence>
<dbReference type="AlphaFoldDB" id="A0A653DI97"/>
<dbReference type="EMBL" id="CAACVG010012144">
    <property type="protein sequence ID" value="VEN59724.1"/>
    <property type="molecule type" value="Genomic_DNA"/>
</dbReference>
<reference evidence="1 2" key="1">
    <citation type="submission" date="2019-01" db="EMBL/GenBank/DDBJ databases">
        <authorList>
            <person name="Sayadi A."/>
        </authorList>
    </citation>
    <scope>NUCLEOTIDE SEQUENCE [LARGE SCALE GENOMIC DNA]</scope>
</reference>
<proteinExistence type="predicted"/>
<keyword evidence="2" id="KW-1185">Reference proteome</keyword>
<accession>A0A653DI97</accession>
<evidence type="ECO:0000313" key="2">
    <source>
        <dbReference type="Proteomes" id="UP000410492"/>
    </source>
</evidence>